<sequence>MSLCDLPSWLCRNSLLSWVFFVYYFKVEPFPRSEPVPLQKGKKEQGSLCHSFSSPVKTGPEASCFRRMPNWTSLNRN</sequence>
<accession>A0A0E9PU37</accession>
<proteinExistence type="predicted"/>
<dbReference type="AlphaFoldDB" id="A0A0E9PU37"/>
<evidence type="ECO:0000313" key="2">
    <source>
        <dbReference type="EMBL" id="JAH07610.1"/>
    </source>
</evidence>
<feature type="region of interest" description="Disordered" evidence="1">
    <location>
        <begin position="46"/>
        <end position="77"/>
    </location>
</feature>
<organism evidence="2">
    <name type="scientific">Anguilla anguilla</name>
    <name type="common">European freshwater eel</name>
    <name type="synonym">Muraena anguilla</name>
    <dbReference type="NCBI Taxonomy" id="7936"/>
    <lineage>
        <taxon>Eukaryota</taxon>
        <taxon>Metazoa</taxon>
        <taxon>Chordata</taxon>
        <taxon>Craniata</taxon>
        <taxon>Vertebrata</taxon>
        <taxon>Euteleostomi</taxon>
        <taxon>Actinopterygii</taxon>
        <taxon>Neopterygii</taxon>
        <taxon>Teleostei</taxon>
        <taxon>Anguilliformes</taxon>
        <taxon>Anguillidae</taxon>
        <taxon>Anguilla</taxon>
    </lineage>
</organism>
<protein>
    <submittedName>
        <fullName evidence="2">Uncharacterized protein</fullName>
    </submittedName>
</protein>
<reference evidence="2" key="2">
    <citation type="journal article" date="2015" name="Fish Shellfish Immunol.">
        <title>Early steps in the European eel (Anguilla anguilla)-Vibrio vulnificus interaction in the gills: Role of the RtxA13 toxin.</title>
        <authorList>
            <person name="Callol A."/>
            <person name="Pajuelo D."/>
            <person name="Ebbesson L."/>
            <person name="Teles M."/>
            <person name="MacKenzie S."/>
            <person name="Amaro C."/>
        </authorList>
    </citation>
    <scope>NUCLEOTIDE SEQUENCE</scope>
</reference>
<name>A0A0E9PU37_ANGAN</name>
<dbReference type="EMBL" id="GBXM01100967">
    <property type="protein sequence ID" value="JAH07610.1"/>
    <property type="molecule type" value="Transcribed_RNA"/>
</dbReference>
<evidence type="ECO:0000256" key="1">
    <source>
        <dbReference type="SAM" id="MobiDB-lite"/>
    </source>
</evidence>
<reference evidence="2" key="1">
    <citation type="submission" date="2014-11" db="EMBL/GenBank/DDBJ databases">
        <authorList>
            <person name="Amaro Gonzalez C."/>
        </authorList>
    </citation>
    <scope>NUCLEOTIDE SEQUENCE</scope>
</reference>